<evidence type="ECO:0000313" key="11">
    <source>
        <dbReference type="Proteomes" id="UP000663841"/>
    </source>
</evidence>
<keyword evidence="4 6" id="KW-0472">Membrane</keyword>
<evidence type="ECO:0008006" key="12">
    <source>
        <dbReference type="Google" id="ProtNLM"/>
    </source>
</evidence>
<feature type="transmembrane region" description="Helical" evidence="6">
    <location>
        <begin position="600"/>
        <end position="623"/>
    </location>
</feature>
<gene>
    <name evidence="10" type="ORF">RDB_LOCUS88540</name>
</gene>
<evidence type="ECO:0000256" key="6">
    <source>
        <dbReference type="SAM" id="Phobius"/>
    </source>
</evidence>
<evidence type="ECO:0000256" key="5">
    <source>
        <dbReference type="SAM" id="MobiDB-lite"/>
    </source>
</evidence>
<feature type="transmembrane region" description="Helical" evidence="6">
    <location>
        <begin position="660"/>
        <end position="677"/>
    </location>
</feature>
<feature type="signal peptide" evidence="7">
    <location>
        <begin position="1"/>
        <end position="21"/>
    </location>
</feature>
<dbReference type="Proteomes" id="UP000663841">
    <property type="component" value="Unassembled WGS sequence"/>
</dbReference>
<protein>
    <recommendedName>
        <fullName evidence="12">DUF2421 domain-containing protein</fullName>
    </recommendedName>
</protein>
<evidence type="ECO:0000256" key="7">
    <source>
        <dbReference type="SAM" id="SignalP"/>
    </source>
</evidence>
<feature type="transmembrane region" description="Helical" evidence="6">
    <location>
        <begin position="1141"/>
        <end position="1158"/>
    </location>
</feature>
<accession>A0A8H3AQQ2</accession>
<keyword evidence="2 6" id="KW-0812">Transmembrane</keyword>
<dbReference type="EMBL" id="CAJMWW010000091">
    <property type="protein sequence ID" value="CAE6438424.1"/>
    <property type="molecule type" value="Genomic_DNA"/>
</dbReference>
<dbReference type="InterPro" id="IPR052430">
    <property type="entry name" value="IVT-Associated"/>
</dbReference>
<feature type="domain" description="DUF2421" evidence="8">
    <location>
        <begin position="1301"/>
        <end position="1420"/>
    </location>
</feature>
<comment type="subcellular location">
    <subcellularLocation>
        <location evidence="1">Membrane</location>
        <topology evidence="1">Multi-pass membrane protein</topology>
    </subcellularLocation>
</comment>
<dbReference type="Pfam" id="PF10334">
    <property type="entry name" value="BRE4"/>
    <property type="match status" value="1"/>
</dbReference>
<sequence>MFSLREIALLALCTTPSFVLAHITPIVPTAGAQYQGGQTQTLTWSYNSDDMAGNPFVTERFKCDLMWGDNHWVTLLARNLSIYDGWVATLFRPDYGFDSTAYYIRYMTEESGSAVNTDRFTLSQMNGTNFSQLFNEQPDPNVASHGSGGSHPASNAQMGGASAAQATPNSYITLGQTARLNQAGNSPAPTGTRSTSPSSPSGFIEGNQSTSKADGPAVASPTPSLDDTEDSETTSKGSQSGARAMSSEHSAGQSGANTPRSLGPFSTLPRSTKPTPSGSVLNEPGPSSSGAQPIAISQPRRPATFFGDESQIALSPPTLQGLNQRGEDLPRSFHDIAPRSLGNEPIESRARERPTRQPLDHRWTLLGQLLEDNGALKHRRASVAGALNRPRASSYLRQPIAPSTEESRSSSRRPLPSGSRSSSRDVAHLGESTFEPPNRLFSQHEVVAASPAAIEPLPHSNNESEHLLPASASITVGSNRSIRHRRQPSIPHEDSYDSSDDSDHDGDDDDDSTDTQLPAPITSRFQLPTLSPLQKKVLKCSIAYTIGCLFTFVPALSNVLTDIIPLGSKQGPSPTGHMVATVAVYYNPAKTIGGMIEADMFCLVGAAFASFASLMATDSFWFFEVQPGWEWLADLLVLAWLGLAMTLIAWSKLWVGKPTFGSACSMTSIILFVVIVKEGGTQVLAQVLFITAVGITISNLICFSLWPESATTNLQHEMTKTLNSFSTLLKMLTSAFLLDEAPSVRRQTLIRAVEAHQKSFTSLKKVLAEARVERCDPRIQRTAKVYDEAVLGLNHLAQHFGGLRSGTKLQFELIQSRRKMKTKTNSKDFEENGKGIDIDGREDEDAKTAEALFGSLVDDVGPPLRKLSEVCVEALEGMSNAFQSVQQSDYNSDPGFFSGFKREIDQTLFKFESTSERAVMRLFRRGDGGDNGESQSNEALDKDNETVLLVFFFIFTLKEFARDLMSLTDVMSAIYITERAIVSEKSSWGWVRKPSLCCFPGKRLRSAWKLGDQSESRPQSKPGIRRQISSRLLQNAQNRDPLFPKVKPHAPNTALRLARTQLTTWGRVKQSIWALGQFFRQPEIKYSIKTGMAVAILAAPAFIESTRETFVEYRGEWALISCFVVLSPTVGGTNFLSLHRIMGTLIGATVAVIVFTLFKHHPVILVLCSFLYSLPCFYYIVNYPQYATSGRFVLLTYNLTCLFSYNSRDDNIPVLTVAQHRATAVTIGVIWAFFVSKYWWPFEARRELGRVLSEFCLNIGWFYQCLVSSYSVHPSVLQKIASGKGDSLIKLGDGQHDEDMNYPTHLRASIKEFMAMELHLQLKLIELQGLLAQTENEFRLKGPFPVALYRTILTSLQSTLDMLHSLRCATTQEDWYTVVRRQFIIPVNRERRDMVGNVLLYFSTLSGAFQLKTPLPPYLPPAEQARKKLVDAVRQLDVVKNKNIKASKHLLFFAYVILMGGVIKELEFLGGTLQEAFGVIGESSSLFEALFSNYDVDDDEEGRPEIEDR</sequence>
<dbReference type="PANTHER" id="PTHR47804:SF1">
    <property type="entry name" value="DUF2421 DOMAIN-CONTAINING PROTEIN"/>
    <property type="match status" value="1"/>
</dbReference>
<evidence type="ECO:0000256" key="2">
    <source>
        <dbReference type="ARBA" id="ARBA00022692"/>
    </source>
</evidence>
<feature type="chain" id="PRO_5034704184" description="DUF2421 domain-containing protein" evidence="7">
    <location>
        <begin position="22"/>
        <end position="1509"/>
    </location>
</feature>
<feature type="transmembrane region" description="Helical" evidence="6">
    <location>
        <begin position="1163"/>
        <end position="1181"/>
    </location>
</feature>
<feature type="domain" description="Integral membrane bound transporter" evidence="9">
    <location>
        <begin position="1113"/>
        <end position="1235"/>
    </location>
</feature>
<comment type="caution">
    <text evidence="10">The sequence shown here is derived from an EMBL/GenBank/DDBJ whole genome shotgun (WGS) entry which is preliminary data.</text>
</comment>
<feature type="transmembrane region" description="Helical" evidence="6">
    <location>
        <begin position="683"/>
        <end position="706"/>
    </location>
</feature>
<dbReference type="InterPro" id="IPR018820">
    <property type="entry name" value="BRE4-related_DUF2421"/>
</dbReference>
<feature type="region of interest" description="Disordered" evidence="5">
    <location>
        <begin position="130"/>
        <end position="165"/>
    </location>
</feature>
<name>A0A8H3AQQ2_9AGAM</name>
<evidence type="ECO:0000256" key="1">
    <source>
        <dbReference type="ARBA" id="ARBA00004141"/>
    </source>
</evidence>
<dbReference type="PRINTS" id="PR02047">
    <property type="entry name" value="BREFELDNASP4"/>
</dbReference>
<feature type="compositionally biased region" description="Low complexity" evidence="5">
    <location>
        <begin position="186"/>
        <end position="201"/>
    </location>
</feature>
<feature type="region of interest" description="Disordered" evidence="5">
    <location>
        <begin position="384"/>
        <end position="438"/>
    </location>
</feature>
<dbReference type="Pfam" id="PF13515">
    <property type="entry name" value="FUSC_2"/>
    <property type="match status" value="1"/>
</dbReference>
<proteinExistence type="predicted"/>
<evidence type="ECO:0000313" key="10">
    <source>
        <dbReference type="EMBL" id="CAE6438424.1"/>
    </source>
</evidence>
<feature type="region of interest" description="Disordered" evidence="5">
    <location>
        <begin position="181"/>
        <end position="295"/>
    </location>
</feature>
<feature type="compositionally biased region" description="Polar residues" evidence="5">
    <location>
        <begin position="268"/>
        <end position="291"/>
    </location>
</feature>
<feature type="compositionally biased region" description="Basic and acidic residues" evidence="5">
    <location>
        <begin position="325"/>
        <end position="337"/>
    </location>
</feature>
<feature type="region of interest" description="Disordered" evidence="5">
    <location>
        <begin position="315"/>
        <end position="359"/>
    </location>
</feature>
<dbReference type="GO" id="GO:0016020">
    <property type="term" value="C:membrane"/>
    <property type="evidence" value="ECO:0007669"/>
    <property type="project" value="UniProtKB-SubCell"/>
</dbReference>
<evidence type="ECO:0000259" key="8">
    <source>
        <dbReference type="Pfam" id="PF10334"/>
    </source>
</evidence>
<keyword evidence="7" id="KW-0732">Signal</keyword>
<feature type="transmembrane region" description="Helical" evidence="6">
    <location>
        <begin position="629"/>
        <end position="648"/>
    </location>
</feature>
<feature type="compositionally biased region" description="Polar residues" evidence="5">
    <location>
        <begin position="234"/>
        <end position="260"/>
    </location>
</feature>
<feature type="compositionally biased region" description="Acidic residues" evidence="5">
    <location>
        <begin position="496"/>
        <end position="513"/>
    </location>
</feature>
<evidence type="ECO:0000259" key="9">
    <source>
        <dbReference type="Pfam" id="PF13515"/>
    </source>
</evidence>
<feature type="region of interest" description="Disordered" evidence="5">
    <location>
        <begin position="473"/>
        <end position="521"/>
    </location>
</feature>
<dbReference type="InterPro" id="IPR023244">
    <property type="entry name" value="Brefeldin_A-sensitivity_4"/>
</dbReference>
<organism evidence="10 11">
    <name type="scientific">Rhizoctonia solani</name>
    <dbReference type="NCBI Taxonomy" id="456999"/>
    <lineage>
        <taxon>Eukaryota</taxon>
        <taxon>Fungi</taxon>
        <taxon>Dikarya</taxon>
        <taxon>Basidiomycota</taxon>
        <taxon>Agaricomycotina</taxon>
        <taxon>Agaricomycetes</taxon>
        <taxon>Cantharellales</taxon>
        <taxon>Ceratobasidiaceae</taxon>
        <taxon>Rhizoctonia</taxon>
    </lineage>
</organism>
<feature type="compositionally biased region" description="Low complexity" evidence="5">
    <location>
        <begin position="412"/>
        <end position="421"/>
    </location>
</feature>
<evidence type="ECO:0000256" key="4">
    <source>
        <dbReference type="ARBA" id="ARBA00023136"/>
    </source>
</evidence>
<feature type="compositionally biased region" description="Basic and acidic residues" evidence="5">
    <location>
        <begin position="346"/>
        <end position="359"/>
    </location>
</feature>
<dbReference type="PANTHER" id="PTHR47804">
    <property type="entry name" value="60S RIBOSOMAL PROTEIN L19"/>
    <property type="match status" value="1"/>
</dbReference>
<keyword evidence="3 6" id="KW-1133">Transmembrane helix</keyword>
<evidence type="ECO:0000256" key="3">
    <source>
        <dbReference type="ARBA" id="ARBA00022989"/>
    </source>
</evidence>
<dbReference type="InterPro" id="IPR049453">
    <property type="entry name" value="Memb_transporter_dom"/>
</dbReference>
<reference evidence="10" key="1">
    <citation type="submission" date="2021-01" db="EMBL/GenBank/DDBJ databases">
        <authorList>
            <person name="Kaushik A."/>
        </authorList>
    </citation>
    <scope>NUCLEOTIDE SEQUENCE</scope>
    <source>
        <strain evidence="10">AG3-T5</strain>
    </source>
</reference>